<accession>A0ABY4E9B0</accession>
<dbReference type="PANTHER" id="PTHR33799:SF1">
    <property type="entry name" value="PTS SYSTEM MANNOSE-SPECIFIC EIIAB COMPONENT-RELATED"/>
    <property type="match status" value="1"/>
</dbReference>
<reference evidence="3" key="2">
    <citation type="journal article" date="2022" name="Res Sq">
        <title>Evolution of multicellular longitudinally dividing oral cavity symbionts (Neisseriaceae).</title>
        <authorList>
            <person name="Nyongesa S."/>
            <person name="Weber P."/>
            <person name="Bernet E."/>
            <person name="Pullido F."/>
            <person name="Nieckarz M."/>
            <person name="Delaby M."/>
            <person name="Nieves C."/>
            <person name="Viehboeck T."/>
            <person name="Krause N."/>
            <person name="Rivera-Millot A."/>
            <person name="Nakamura A."/>
            <person name="Vischer N."/>
            <person name="VanNieuwenhze M."/>
            <person name="Brun Y."/>
            <person name="Cava F."/>
            <person name="Bulgheresi S."/>
            <person name="Veyrier F."/>
        </authorList>
    </citation>
    <scope>NUCLEOTIDE SEQUENCE</scope>
    <source>
        <strain evidence="3">SAG 1488-6</strain>
    </source>
</reference>
<dbReference type="Proteomes" id="UP000832034">
    <property type="component" value="Chromosome"/>
</dbReference>
<protein>
    <submittedName>
        <fullName evidence="3">PTS mannose transporter subunit IIA</fullName>
    </submittedName>
</protein>
<dbReference type="InterPro" id="IPR036662">
    <property type="entry name" value="PTS_EIIA_man-typ_sf"/>
</dbReference>
<dbReference type="InterPro" id="IPR004701">
    <property type="entry name" value="PTS_EIIA_man-typ"/>
</dbReference>
<reference evidence="3" key="1">
    <citation type="submission" date="2021-12" db="EMBL/GenBank/DDBJ databases">
        <authorList>
            <person name="Veyrier F.J."/>
        </authorList>
    </citation>
    <scope>NUCLEOTIDE SEQUENCE</scope>
    <source>
        <strain evidence="3">SAG 1488-6</strain>
    </source>
</reference>
<organism evidence="3 4">
    <name type="scientific">Vitreoscilla stercoraria</name>
    <dbReference type="NCBI Taxonomy" id="61"/>
    <lineage>
        <taxon>Bacteria</taxon>
        <taxon>Pseudomonadati</taxon>
        <taxon>Pseudomonadota</taxon>
        <taxon>Betaproteobacteria</taxon>
        <taxon>Neisseriales</taxon>
        <taxon>Neisseriaceae</taxon>
        <taxon>Vitreoscilla</taxon>
    </lineage>
</organism>
<dbReference type="PANTHER" id="PTHR33799">
    <property type="entry name" value="PTS PERMEASE-RELATED-RELATED"/>
    <property type="match status" value="1"/>
</dbReference>
<dbReference type="EMBL" id="CP091512">
    <property type="protein sequence ID" value="UOO92332.1"/>
    <property type="molecule type" value="Genomic_DNA"/>
</dbReference>
<dbReference type="PROSITE" id="PS51096">
    <property type="entry name" value="PTS_EIIA_TYPE_4"/>
    <property type="match status" value="1"/>
</dbReference>
<keyword evidence="1" id="KW-0808">Transferase</keyword>
<keyword evidence="4" id="KW-1185">Reference proteome</keyword>
<dbReference type="Pfam" id="PF03610">
    <property type="entry name" value="EIIA-man"/>
    <property type="match status" value="1"/>
</dbReference>
<dbReference type="SUPFAM" id="SSF53062">
    <property type="entry name" value="PTS system fructose IIA component-like"/>
    <property type="match status" value="1"/>
</dbReference>
<dbReference type="Gene3D" id="3.40.50.510">
    <property type="entry name" value="Phosphotransferase system, mannose-type IIA component"/>
    <property type="match status" value="1"/>
</dbReference>
<sequence>MIGLLIVTHESLGHAYNALVSHFFDMCPDNVRLLNVAKDTPPELILEQATHLIEQVNQGQGVLLLTDIFGATPCNVARKLITSIDVVMLTGLNAPMMVKAIQYAPLRDNVHLLAQEVKTAAINGIMALTYTQEEAT</sequence>
<evidence type="ECO:0000259" key="2">
    <source>
        <dbReference type="PROSITE" id="PS51096"/>
    </source>
</evidence>
<name>A0ABY4E9B0_VITST</name>
<dbReference type="RefSeq" id="WP_019959336.1">
    <property type="nucleotide sequence ID" value="NZ_CP091512.1"/>
</dbReference>
<gene>
    <name evidence="3" type="ORF">LVJ81_12070</name>
</gene>
<proteinExistence type="predicted"/>
<evidence type="ECO:0000313" key="4">
    <source>
        <dbReference type="Proteomes" id="UP000832034"/>
    </source>
</evidence>
<evidence type="ECO:0000256" key="1">
    <source>
        <dbReference type="ARBA" id="ARBA00022679"/>
    </source>
</evidence>
<feature type="domain" description="PTS EIIA type-4" evidence="2">
    <location>
        <begin position="1"/>
        <end position="125"/>
    </location>
</feature>
<dbReference type="InterPro" id="IPR051471">
    <property type="entry name" value="Bacterial_PTS_sugar_comp"/>
</dbReference>
<evidence type="ECO:0000313" key="3">
    <source>
        <dbReference type="EMBL" id="UOO92332.1"/>
    </source>
</evidence>